<evidence type="ECO:0000256" key="1">
    <source>
        <dbReference type="ARBA" id="ARBA00006432"/>
    </source>
</evidence>
<feature type="domain" description="AMP-dependent synthetase/ligase" evidence="3">
    <location>
        <begin position="8"/>
        <end position="358"/>
    </location>
</feature>
<dbReference type="InterPro" id="IPR050237">
    <property type="entry name" value="ATP-dep_AMP-bd_enzyme"/>
</dbReference>
<dbReference type="InterPro" id="IPR025110">
    <property type="entry name" value="AMP-bd_C"/>
</dbReference>
<dbReference type="InterPro" id="IPR042099">
    <property type="entry name" value="ANL_N_sf"/>
</dbReference>
<dbReference type="PANTHER" id="PTHR43767">
    <property type="entry name" value="LONG-CHAIN-FATTY-ACID--COA LIGASE"/>
    <property type="match status" value="1"/>
</dbReference>
<proteinExistence type="inferred from homology"/>
<dbReference type="Pfam" id="PF13193">
    <property type="entry name" value="AMP-binding_C"/>
    <property type="match status" value="1"/>
</dbReference>
<dbReference type="Gene3D" id="3.30.300.30">
    <property type="match status" value="1"/>
</dbReference>
<evidence type="ECO:0000256" key="2">
    <source>
        <dbReference type="ARBA" id="ARBA00022598"/>
    </source>
</evidence>
<dbReference type="GO" id="GO:0016878">
    <property type="term" value="F:acid-thiol ligase activity"/>
    <property type="evidence" value="ECO:0007669"/>
    <property type="project" value="UniProtKB-ARBA"/>
</dbReference>
<dbReference type="FunFam" id="3.30.300.30:FF:000008">
    <property type="entry name" value="2,3-dihydroxybenzoate-AMP ligase"/>
    <property type="match status" value="1"/>
</dbReference>
<gene>
    <name evidence="5" type="ORF">MTY_1558</name>
</gene>
<dbReference type="CDD" id="cd05936">
    <property type="entry name" value="FC-FACS_FadD_like"/>
    <property type="match status" value="1"/>
</dbReference>
<dbReference type="PANTHER" id="PTHR43767:SF1">
    <property type="entry name" value="NONRIBOSOMAL PEPTIDE SYNTHASE PES1 (EUROFUNG)-RELATED"/>
    <property type="match status" value="1"/>
</dbReference>
<feature type="domain" description="AMP-binding enzyme C-terminal" evidence="4">
    <location>
        <begin position="408"/>
        <end position="483"/>
    </location>
</feature>
<keyword evidence="2 5" id="KW-0436">Ligase</keyword>
<dbReference type="InterPro" id="IPR045851">
    <property type="entry name" value="AMP-bd_C_sf"/>
</dbReference>
<evidence type="ECO:0000259" key="4">
    <source>
        <dbReference type="Pfam" id="PF13193"/>
    </source>
</evidence>
<dbReference type="AlphaFoldDB" id="A0A0S6UGV1"/>
<dbReference type="NCBIfam" id="NF004837">
    <property type="entry name" value="PRK06187.1"/>
    <property type="match status" value="1"/>
</dbReference>
<comment type="similarity">
    <text evidence="1">Belongs to the ATP-dependent AMP-binding enzyme family.</text>
</comment>
<accession>A0A0S6UGV1</accession>
<dbReference type="Proteomes" id="UP000063718">
    <property type="component" value="Unassembled WGS sequence"/>
</dbReference>
<dbReference type="SUPFAM" id="SSF56801">
    <property type="entry name" value="Acetyl-CoA synthetase-like"/>
    <property type="match status" value="1"/>
</dbReference>
<reference evidence="5" key="1">
    <citation type="journal article" date="2014" name="Gene">
        <title>Genome-guided analysis of transformation efficiency and carbon dioxide assimilation by Moorella thermoacetica Y72.</title>
        <authorList>
            <person name="Tsukahara K."/>
            <person name="Kita A."/>
            <person name="Nakashimada Y."/>
            <person name="Hoshino T."/>
            <person name="Murakami K."/>
        </authorList>
    </citation>
    <scope>NUCLEOTIDE SEQUENCE [LARGE SCALE GENOMIC DNA]</scope>
    <source>
        <strain evidence="5">Y72</strain>
    </source>
</reference>
<dbReference type="InterPro" id="IPR020845">
    <property type="entry name" value="AMP-binding_CS"/>
</dbReference>
<name>A0A0S6UGV1_NEOTH</name>
<sequence length="492" mass="54008">MLLWQLPQQHREFATHPALIFQDRRVTYGELVEWIGAYAGMFQAMGVQPGERVTICAPNCPEFIYSYLGAIQAGAIVVPLNLMLTRDEIAYIVKDAGCSTLVIHRAIVERLNLVPQMATALGLKHLVVLDETTAARAKAAPPATMVAAKEEDICVFLYTSGTTGRPKGAMLSHRNFLADIKAMDAVSNLGPEDNFLCVLPMFHSFAWTTSVLLPLYLGSTITIKESFQPKDTLKTLSEGDITVFCGVPSIYAVLWRLAEEGQFKSLKFAISGGAPLAAEIQRGFEAKFAFPLVEGYGLSEAAPVVCLNPLDGVRKPGSIGIPLPGMEVRLVDDDDREVPRGEVGELVVRGPNVMAGYYNHPEETAAALRGGWLHTGDLARQDEDGYFYIVDRKKDLIILGGFNVYPREVEEVLLAHPAVLEAAVVGVGDPVKGETVKAYVVLKEGESADRRQLQDFLKEHLALYKIPRLFEFVPELPKSPTGKVMKKLLKTR</sequence>
<organism evidence="5">
    <name type="scientific">Moorella thermoacetica Y72</name>
    <dbReference type="NCBI Taxonomy" id="1325331"/>
    <lineage>
        <taxon>Bacteria</taxon>
        <taxon>Bacillati</taxon>
        <taxon>Bacillota</taxon>
        <taxon>Clostridia</taxon>
        <taxon>Neomoorellales</taxon>
        <taxon>Neomoorellaceae</taxon>
        <taxon>Neomoorella</taxon>
    </lineage>
</organism>
<dbReference type="InterPro" id="IPR000873">
    <property type="entry name" value="AMP-dep_synth/lig_dom"/>
</dbReference>
<dbReference type="PROSITE" id="PS00455">
    <property type="entry name" value="AMP_BINDING"/>
    <property type="match status" value="1"/>
</dbReference>
<dbReference type="Gene3D" id="3.40.50.12780">
    <property type="entry name" value="N-terminal domain of ligase-like"/>
    <property type="match status" value="1"/>
</dbReference>
<evidence type="ECO:0000313" key="5">
    <source>
        <dbReference type="EMBL" id="GAF26219.1"/>
    </source>
</evidence>
<protein>
    <submittedName>
        <fullName evidence="5">Acyl-CoA synthetases (AMP-forming)/AMP-acid ligases II</fullName>
    </submittedName>
</protein>
<evidence type="ECO:0000259" key="3">
    <source>
        <dbReference type="Pfam" id="PF00501"/>
    </source>
</evidence>
<dbReference type="RefSeq" id="WP_025773928.1">
    <property type="nucleotide sequence ID" value="NZ_DF238840.1"/>
</dbReference>
<dbReference type="EMBL" id="DF238840">
    <property type="protein sequence ID" value="GAF26219.1"/>
    <property type="molecule type" value="Genomic_DNA"/>
</dbReference>
<dbReference type="Pfam" id="PF00501">
    <property type="entry name" value="AMP-binding"/>
    <property type="match status" value="1"/>
</dbReference>